<evidence type="ECO:0000256" key="12">
    <source>
        <dbReference type="SAM" id="MobiDB-lite"/>
    </source>
</evidence>
<keyword evidence="9 11" id="KW-0739">Sodium transport</keyword>
<keyword evidence="8 13" id="KW-0472">Membrane</keyword>
<feature type="compositionally biased region" description="Basic and acidic residues" evidence="12">
    <location>
        <begin position="52"/>
        <end position="72"/>
    </location>
</feature>
<keyword evidence="10 11" id="KW-0407">Ion channel</keyword>
<comment type="subcellular location">
    <subcellularLocation>
        <location evidence="1">Membrane</location>
        <topology evidence="1">Multi-pass membrane protein</topology>
    </subcellularLocation>
</comment>
<evidence type="ECO:0000256" key="3">
    <source>
        <dbReference type="ARBA" id="ARBA00022461"/>
    </source>
</evidence>
<keyword evidence="3 11" id="KW-0894">Sodium channel</keyword>
<evidence type="ECO:0000256" key="1">
    <source>
        <dbReference type="ARBA" id="ARBA00004141"/>
    </source>
</evidence>
<evidence type="ECO:0000256" key="2">
    <source>
        <dbReference type="ARBA" id="ARBA00022448"/>
    </source>
</evidence>
<sequence>MYPHSGRGGPYRGDREEEYIGSRYLNQQHLRAPASGSFSSRATSSDRYYPSHRIEPPVDYRERDLEDRRSTENEEDNVSFANSMEKRKSLRKLLSRFADKTAMQGVGYISSAKYWYSRAIWVFLLLVAMGWMVFHLYYLISQFTDLPVQTKISLGFNNLQFPAVTLCSMNVVKFSELQTTSVEFQSLVALTQPSRFKPEDHIPGGRKKRFVSEFDDLGNLTDYGDYYDDPSFRDEAFKDAKKDNLYEVENTFKNLYLAMPRGVRVKAGHQIQDMLLSCSFNGFKCFPVNFTLVNTPEYGNCFTIESGNFITKNPGPKTGLTLIFYTQNDEFLEGISQGYGMRLQIHEPGTFPMPDQEGIFLSSSFETHIGLRLTDITRITPPHRECNDGIEFKKVNKMQYSRSVCRIFCEQEQSLSQCGCYNHDYKEFFFFSNNTNKNRWCKTQQEIRCLANIMKEFGMQQRTCSCLNPCKEKKYSLFPSSRQWPTEAYSTILMQSLCEQFPAKCQRVVNMKTDPRSLALNFVKVTVYYEDLNYEEFVEEPEIATAQFASDVGGAVGLWIGLSVLAIFEVVQFFIELCAISLYPIPHGKSAFSSSFILKRSKFSASTKCDTVARFGANRNRLERFGWDVFFNTHFKPLKGIGKPMSKVVFAKHTLDSPEVRINLFKERVDMDEVLHGFPEVIAPAGLSVDRKRYLFNEIRPHVKAPYKDVVTSQKTLETH</sequence>
<evidence type="ECO:0000256" key="13">
    <source>
        <dbReference type="SAM" id="Phobius"/>
    </source>
</evidence>
<dbReference type="Gene3D" id="2.60.470.10">
    <property type="entry name" value="Acid-sensing ion channels like domains"/>
    <property type="match status" value="1"/>
</dbReference>
<keyword evidence="15" id="KW-1185">Reference proteome</keyword>
<keyword evidence="6" id="KW-0915">Sodium</keyword>
<dbReference type="GO" id="GO:0015280">
    <property type="term" value="F:ligand-gated sodium channel activity"/>
    <property type="evidence" value="ECO:0007669"/>
    <property type="project" value="TreeGrafter"/>
</dbReference>
<evidence type="ECO:0000256" key="8">
    <source>
        <dbReference type="ARBA" id="ARBA00023136"/>
    </source>
</evidence>
<protein>
    <submittedName>
        <fullName evidence="14">Uncharacterized protein</fullName>
    </submittedName>
</protein>
<dbReference type="AlphaFoldDB" id="A0A8W8LXG7"/>
<keyword evidence="5 13" id="KW-1133">Transmembrane helix</keyword>
<evidence type="ECO:0000256" key="11">
    <source>
        <dbReference type="RuleBase" id="RU000679"/>
    </source>
</evidence>
<dbReference type="EnsemblMetazoa" id="G3027.3">
    <property type="protein sequence ID" value="G3027.3:cds"/>
    <property type="gene ID" value="G3027"/>
</dbReference>
<dbReference type="InterPro" id="IPR001873">
    <property type="entry name" value="ENaC"/>
</dbReference>
<evidence type="ECO:0000256" key="10">
    <source>
        <dbReference type="ARBA" id="ARBA00023303"/>
    </source>
</evidence>
<dbReference type="Proteomes" id="UP000005408">
    <property type="component" value="Unassembled WGS sequence"/>
</dbReference>
<comment type="similarity">
    <text evidence="11">Belongs to the amiloride-sensitive sodium channel (TC 1.A.6) family.</text>
</comment>
<dbReference type="PRINTS" id="PR01078">
    <property type="entry name" value="AMINACHANNEL"/>
</dbReference>
<evidence type="ECO:0000256" key="9">
    <source>
        <dbReference type="ARBA" id="ARBA00023201"/>
    </source>
</evidence>
<proteinExistence type="inferred from homology"/>
<feature type="transmembrane region" description="Helical" evidence="13">
    <location>
        <begin position="119"/>
        <end position="140"/>
    </location>
</feature>
<dbReference type="Pfam" id="PF00858">
    <property type="entry name" value="ASC"/>
    <property type="match status" value="1"/>
</dbReference>
<organism evidence="14 15">
    <name type="scientific">Magallana gigas</name>
    <name type="common">Pacific oyster</name>
    <name type="synonym">Crassostrea gigas</name>
    <dbReference type="NCBI Taxonomy" id="29159"/>
    <lineage>
        <taxon>Eukaryota</taxon>
        <taxon>Metazoa</taxon>
        <taxon>Spiralia</taxon>
        <taxon>Lophotrochozoa</taxon>
        <taxon>Mollusca</taxon>
        <taxon>Bivalvia</taxon>
        <taxon>Autobranchia</taxon>
        <taxon>Pteriomorphia</taxon>
        <taxon>Ostreida</taxon>
        <taxon>Ostreoidea</taxon>
        <taxon>Ostreidae</taxon>
        <taxon>Magallana</taxon>
    </lineage>
</organism>
<keyword evidence="2 11" id="KW-0813">Transport</keyword>
<reference evidence="14" key="1">
    <citation type="submission" date="2022-08" db="UniProtKB">
        <authorList>
            <consortium name="EnsemblMetazoa"/>
        </authorList>
    </citation>
    <scope>IDENTIFICATION</scope>
    <source>
        <strain evidence="14">05x7-T-G4-1.051#20</strain>
    </source>
</reference>
<dbReference type="PANTHER" id="PTHR11690:SF248">
    <property type="entry name" value="PICKPOCKET 17, ISOFORM A"/>
    <property type="match status" value="1"/>
</dbReference>
<evidence type="ECO:0000313" key="15">
    <source>
        <dbReference type="Proteomes" id="UP000005408"/>
    </source>
</evidence>
<feature type="compositionally biased region" description="Low complexity" evidence="12">
    <location>
        <begin position="35"/>
        <end position="45"/>
    </location>
</feature>
<dbReference type="PANTHER" id="PTHR11690">
    <property type="entry name" value="AMILORIDE-SENSITIVE SODIUM CHANNEL-RELATED"/>
    <property type="match status" value="1"/>
</dbReference>
<keyword evidence="7 11" id="KW-0406">Ion transport</keyword>
<dbReference type="Gene3D" id="1.10.287.770">
    <property type="entry name" value="YojJ-like"/>
    <property type="match status" value="1"/>
</dbReference>
<evidence type="ECO:0000256" key="7">
    <source>
        <dbReference type="ARBA" id="ARBA00023065"/>
    </source>
</evidence>
<evidence type="ECO:0000256" key="6">
    <source>
        <dbReference type="ARBA" id="ARBA00023053"/>
    </source>
</evidence>
<evidence type="ECO:0000256" key="5">
    <source>
        <dbReference type="ARBA" id="ARBA00022989"/>
    </source>
</evidence>
<evidence type="ECO:0000256" key="4">
    <source>
        <dbReference type="ARBA" id="ARBA00022692"/>
    </source>
</evidence>
<keyword evidence="4 11" id="KW-0812">Transmembrane</keyword>
<evidence type="ECO:0000313" key="14">
    <source>
        <dbReference type="EnsemblMetazoa" id="G3027.3:cds"/>
    </source>
</evidence>
<accession>A0A8W8LXG7</accession>
<dbReference type="GO" id="GO:0005886">
    <property type="term" value="C:plasma membrane"/>
    <property type="evidence" value="ECO:0007669"/>
    <property type="project" value="TreeGrafter"/>
</dbReference>
<name>A0A8W8LXG7_MAGGI</name>
<feature type="region of interest" description="Disordered" evidence="12">
    <location>
        <begin position="23"/>
        <end position="81"/>
    </location>
</feature>